<reference evidence="2" key="1">
    <citation type="journal article" date="2015" name="Genome Announc.">
        <title>Draft Genome Sequence of an Anaerobic Ammonium-Oxidizing Bacterium, "Candidatus Brocadia sinica".</title>
        <authorList>
            <person name="Oshiki M."/>
            <person name="Shinyako-Hata K."/>
            <person name="Satoh H."/>
            <person name="Okabe S."/>
        </authorList>
    </citation>
    <scope>NUCLEOTIDE SEQUENCE [LARGE SCALE GENOMIC DNA]</scope>
    <source>
        <strain evidence="2">JPN1</strain>
    </source>
</reference>
<gene>
    <name evidence="1" type="ORF">BROSI_A2398</name>
</gene>
<keyword evidence="2" id="KW-1185">Reference proteome</keyword>
<dbReference type="EMBL" id="BAFN01000001">
    <property type="protein sequence ID" value="GAN33864.1"/>
    <property type="molecule type" value="Genomic_DNA"/>
</dbReference>
<dbReference type="Pfam" id="PF01322">
    <property type="entry name" value="Cytochrom_C_2"/>
    <property type="match status" value="1"/>
</dbReference>
<organism evidence="1 2">
    <name type="scientific">Candidatus Brocadia sinica JPN1</name>
    <dbReference type="NCBI Taxonomy" id="1197129"/>
    <lineage>
        <taxon>Bacteria</taxon>
        <taxon>Pseudomonadati</taxon>
        <taxon>Planctomycetota</taxon>
        <taxon>Candidatus Brocadiia</taxon>
        <taxon>Candidatus Brocadiales</taxon>
        <taxon>Candidatus Brocadiaceae</taxon>
        <taxon>Candidatus Brocadia</taxon>
    </lineage>
</organism>
<dbReference type="RefSeq" id="WP_052563937.1">
    <property type="nucleotide sequence ID" value="NZ_BAFN01000001.1"/>
</dbReference>
<evidence type="ECO:0008006" key="3">
    <source>
        <dbReference type="Google" id="ProtNLM"/>
    </source>
</evidence>
<evidence type="ECO:0000313" key="2">
    <source>
        <dbReference type="Proteomes" id="UP000032309"/>
    </source>
</evidence>
<dbReference type="InterPro" id="IPR002321">
    <property type="entry name" value="Cyt_c_II"/>
</dbReference>
<accession>A0ABQ0JYQ0</accession>
<name>A0ABQ0JYQ0_9BACT</name>
<sequence length="156" mass="17567">MKKGILLGFGLAGIVGLTNMVFHSVTMAEEGKQVRVNLPIKRLTSEMENRVTNMIEGILEGNLDYVKQEAGALPDLGKKILDNFFPRGQWFMQAEVLNPEETKKRREVFTSYMNKMDAQVKEIQKAADSNDEGATLSAVTDLIKKTCLECHKQYLK</sequence>
<proteinExistence type="predicted"/>
<evidence type="ECO:0000313" key="1">
    <source>
        <dbReference type="EMBL" id="GAN33864.1"/>
    </source>
</evidence>
<dbReference type="Gene3D" id="1.20.120.10">
    <property type="entry name" value="Cytochrome c/b562"/>
    <property type="match status" value="1"/>
</dbReference>
<dbReference type="InterPro" id="IPR010980">
    <property type="entry name" value="Cyt_c/b562"/>
</dbReference>
<dbReference type="Proteomes" id="UP000032309">
    <property type="component" value="Unassembled WGS sequence"/>
</dbReference>
<dbReference type="SUPFAM" id="SSF47175">
    <property type="entry name" value="Cytochromes"/>
    <property type="match status" value="1"/>
</dbReference>
<comment type="caution">
    <text evidence="1">The sequence shown here is derived from an EMBL/GenBank/DDBJ whole genome shotgun (WGS) entry which is preliminary data.</text>
</comment>
<protein>
    <recommendedName>
        <fullName evidence="3">Cytochrome c</fullName>
    </recommendedName>
</protein>